<dbReference type="EMBL" id="BAABHK010000004">
    <property type="protein sequence ID" value="GAA4626751.1"/>
    <property type="molecule type" value="Genomic_DNA"/>
</dbReference>
<reference evidence="2" key="1">
    <citation type="journal article" date="2019" name="Int. J. Syst. Evol. Microbiol.">
        <title>The Global Catalogue of Microorganisms (GCM) 10K type strain sequencing project: providing services to taxonomists for standard genome sequencing and annotation.</title>
        <authorList>
            <consortium name="The Broad Institute Genomics Platform"/>
            <consortium name="The Broad Institute Genome Sequencing Center for Infectious Disease"/>
            <person name="Wu L."/>
            <person name="Ma J."/>
        </authorList>
    </citation>
    <scope>NUCLEOTIDE SEQUENCE [LARGE SCALE GENOMIC DNA]</scope>
    <source>
        <strain evidence="2">JCM 17939</strain>
    </source>
</reference>
<accession>A0ABP8UCT4</accession>
<gene>
    <name evidence="1" type="ORF">GCM10023196_036260</name>
</gene>
<dbReference type="RefSeq" id="WP_345432010.1">
    <property type="nucleotide sequence ID" value="NZ_BAABHK010000004.1"/>
</dbReference>
<evidence type="ECO:0000313" key="1">
    <source>
        <dbReference type="EMBL" id="GAA4626751.1"/>
    </source>
</evidence>
<dbReference type="Proteomes" id="UP001501442">
    <property type="component" value="Unassembled WGS sequence"/>
</dbReference>
<comment type="caution">
    <text evidence="1">The sequence shown here is derived from an EMBL/GenBank/DDBJ whole genome shotgun (WGS) entry which is preliminary data.</text>
</comment>
<name>A0ABP8UCT4_9ACTN</name>
<organism evidence="1 2">
    <name type="scientific">Actinoallomurus vinaceus</name>
    <dbReference type="NCBI Taxonomy" id="1080074"/>
    <lineage>
        <taxon>Bacteria</taxon>
        <taxon>Bacillati</taxon>
        <taxon>Actinomycetota</taxon>
        <taxon>Actinomycetes</taxon>
        <taxon>Streptosporangiales</taxon>
        <taxon>Thermomonosporaceae</taxon>
        <taxon>Actinoallomurus</taxon>
    </lineage>
</organism>
<evidence type="ECO:0000313" key="2">
    <source>
        <dbReference type="Proteomes" id="UP001501442"/>
    </source>
</evidence>
<protein>
    <submittedName>
        <fullName evidence="1">Uncharacterized protein</fullName>
    </submittedName>
</protein>
<proteinExistence type="predicted"/>
<sequence>MTEASAETRCAKTETLLAVMNEDDERLDQLVDEMLAGELRVLRDHAVGLRKAIDGRLRTPTPSTGEDR</sequence>
<keyword evidence="2" id="KW-1185">Reference proteome</keyword>